<evidence type="ECO:0000256" key="2">
    <source>
        <dbReference type="SAM" id="Phobius"/>
    </source>
</evidence>
<comment type="similarity">
    <text evidence="1">Belongs to the ATP-dependent AMP-binding enzyme family.</text>
</comment>
<dbReference type="Pfam" id="PF00501">
    <property type="entry name" value="AMP-binding"/>
    <property type="match status" value="1"/>
</dbReference>
<evidence type="ECO:0000259" key="3">
    <source>
        <dbReference type="Pfam" id="PF00501"/>
    </source>
</evidence>
<dbReference type="Gene3D" id="3.30.300.30">
    <property type="match status" value="1"/>
</dbReference>
<dbReference type="PROSITE" id="PS00455">
    <property type="entry name" value="AMP_BINDING"/>
    <property type="match status" value="1"/>
</dbReference>
<proteinExistence type="inferred from homology"/>
<name>A0AAN6E2L9_9EURO</name>
<dbReference type="InterPro" id="IPR045851">
    <property type="entry name" value="AMP-bd_C_sf"/>
</dbReference>
<dbReference type="InterPro" id="IPR042099">
    <property type="entry name" value="ANL_N_sf"/>
</dbReference>
<keyword evidence="2" id="KW-0472">Membrane</keyword>
<feature type="domain" description="AMP-dependent synthetase/ligase" evidence="3">
    <location>
        <begin position="41"/>
        <end position="407"/>
    </location>
</feature>
<evidence type="ECO:0000313" key="6">
    <source>
        <dbReference type="Proteomes" id="UP001203852"/>
    </source>
</evidence>
<protein>
    <recommendedName>
        <fullName evidence="7">AMP-dependent synthetase/ligase domain-containing protein</fullName>
    </recommendedName>
</protein>
<comment type="caution">
    <text evidence="5">The sequence shown here is derived from an EMBL/GenBank/DDBJ whole genome shotgun (WGS) entry which is preliminary data.</text>
</comment>
<dbReference type="Gene3D" id="3.40.50.12780">
    <property type="entry name" value="N-terminal domain of ligase-like"/>
    <property type="match status" value="1"/>
</dbReference>
<feature type="domain" description="AMP-binding enzyme C-terminal" evidence="4">
    <location>
        <begin position="458"/>
        <end position="535"/>
    </location>
</feature>
<dbReference type="PANTHER" id="PTHR43201:SF8">
    <property type="entry name" value="ACYL-COA SYNTHETASE FAMILY MEMBER 3"/>
    <property type="match status" value="1"/>
</dbReference>
<dbReference type="GO" id="GO:0031956">
    <property type="term" value="F:medium-chain fatty acid-CoA ligase activity"/>
    <property type="evidence" value="ECO:0007669"/>
    <property type="project" value="TreeGrafter"/>
</dbReference>
<dbReference type="InterPro" id="IPR000873">
    <property type="entry name" value="AMP-dep_synth/lig_dom"/>
</dbReference>
<gene>
    <name evidence="5" type="ORF">EDD36DRAFT_142252</name>
</gene>
<dbReference type="Pfam" id="PF13193">
    <property type="entry name" value="AMP-binding_C"/>
    <property type="match status" value="1"/>
</dbReference>
<organism evidence="5 6">
    <name type="scientific">Exophiala viscosa</name>
    <dbReference type="NCBI Taxonomy" id="2486360"/>
    <lineage>
        <taxon>Eukaryota</taxon>
        <taxon>Fungi</taxon>
        <taxon>Dikarya</taxon>
        <taxon>Ascomycota</taxon>
        <taxon>Pezizomycotina</taxon>
        <taxon>Eurotiomycetes</taxon>
        <taxon>Chaetothyriomycetidae</taxon>
        <taxon>Chaetothyriales</taxon>
        <taxon>Herpotrichiellaceae</taxon>
        <taxon>Exophiala</taxon>
    </lineage>
</organism>
<accession>A0AAN6E2L9</accession>
<evidence type="ECO:0000313" key="5">
    <source>
        <dbReference type="EMBL" id="KAI1616648.1"/>
    </source>
</evidence>
<dbReference type="GO" id="GO:0006631">
    <property type="term" value="P:fatty acid metabolic process"/>
    <property type="evidence" value="ECO:0007669"/>
    <property type="project" value="TreeGrafter"/>
</dbReference>
<evidence type="ECO:0008006" key="7">
    <source>
        <dbReference type="Google" id="ProtNLM"/>
    </source>
</evidence>
<sequence length="575" mass="62878">MTFSRASGDNADRTLLVPSHEGPHVLPNSPFWGKLLRHARRNRTAIRDVDLGVSKTYGQALSDALSLRAVIARSLPRSILDDIARGEEVYIGVLAAGGYEFTVAVLAILALGAAFVPMSVSVPVNEAAYFVTKCRQRLILVSSEVAPLGQAIQKHLSRDQDIAILEILPNIPKKTAYTPTDISISSNPPIDESRAGLVIFTSGTTGRPKGAVMRHSYVHEAAIAIGEGYDVDHNDVVLHVLPVHHTTGLATSFFVYLNAGGCIEFKRGNLDTAWVWDRWRQGGLTVFSAVPTILLRLQWHFEQKIRSTPEEAAYIQAANQFRAFMCGSSALQQQVQEFWTDIRQGRPILTRYGATEYPGCLKVPAELGAAVPKGCVGLPVPGVELKLSDGDDGELLVKSPNMFAKYLFDPEATAEAHDEAGYFKTGDICRRENGYYYIIGRASVDIIKSGGYKISAIEIERACLDLPYISEAAVVGVEDEEFGQRVGAIMTLTAGSSPLSIQNFRSDLRRELAPYKLPTLLRTVDGELPKGGTGKVQKKILGPKLFPKNWAEIAEVQCYRPERRSKASGQLTAKL</sequence>
<dbReference type="SUPFAM" id="SSF56801">
    <property type="entry name" value="Acetyl-CoA synthetase-like"/>
    <property type="match status" value="1"/>
</dbReference>
<feature type="transmembrane region" description="Helical" evidence="2">
    <location>
        <begin position="89"/>
        <end position="116"/>
    </location>
</feature>
<dbReference type="EMBL" id="MU404351">
    <property type="protein sequence ID" value="KAI1616648.1"/>
    <property type="molecule type" value="Genomic_DNA"/>
</dbReference>
<keyword evidence="2" id="KW-1133">Transmembrane helix</keyword>
<keyword evidence="6" id="KW-1185">Reference proteome</keyword>
<dbReference type="AlphaFoldDB" id="A0AAN6E2L9"/>
<dbReference type="InterPro" id="IPR025110">
    <property type="entry name" value="AMP-bd_C"/>
</dbReference>
<evidence type="ECO:0000259" key="4">
    <source>
        <dbReference type="Pfam" id="PF13193"/>
    </source>
</evidence>
<dbReference type="Proteomes" id="UP001203852">
    <property type="component" value="Unassembled WGS sequence"/>
</dbReference>
<keyword evidence="2" id="KW-0812">Transmembrane</keyword>
<dbReference type="PANTHER" id="PTHR43201">
    <property type="entry name" value="ACYL-COA SYNTHETASE"/>
    <property type="match status" value="1"/>
</dbReference>
<reference evidence="5" key="1">
    <citation type="journal article" date="2022" name="bioRxiv">
        <title>Deciphering the potential niche of two novel black yeast fungi from a biological soil crust based on their genomes, phenotypes, and melanin regulation.</title>
        <authorList>
            <consortium name="DOE Joint Genome Institute"/>
            <person name="Carr E.C."/>
            <person name="Barton Q."/>
            <person name="Grambo S."/>
            <person name="Sullivan M."/>
            <person name="Renfro C.M."/>
            <person name="Kuo A."/>
            <person name="Pangilinan J."/>
            <person name="Lipzen A."/>
            <person name="Keymanesh K."/>
            <person name="Savage E."/>
            <person name="Barry K."/>
            <person name="Grigoriev I.V."/>
            <person name="Riekhof W.R."/>
            <person name="Harris S.S."/>
        </authorList>
    </citation>
    <scope>NUCLEOTIDE SEQUENCE</scope>
    <source>
        <strain evidence="5">JF 03-4F</strain>
    </source>
</reference>
<dbReference type="InterPro" id="IPR020845">
    <property type="entry name" value="AMP-binding_CS"/>
</dbReference>
<evidence type="ECO:0000256" key="1">
    <source>
        <dbReference type="ARBA" id="ARBA00006432"/>
    </source>
</evidence>